<sequence length="176" mass="19049">TEEFTEEDFQKPTEQNGKGRPPTDQLLSTAPTSYATKTNANQTWRPSTLTGYDLYDPSDLQIHRLVPGVMRAGLGGISGGGALGGGGVGGSYSLHDIDTSLVTLHERMQNFESELCETVDAILNLLGHKPRMTKDALDQLAPISSASGVRGHRPLRSRLESRQQRSGSDEETPLMV</sequence>
<dbReference type="Proteomes" id="UP000271974">
    <property type="component" value="Unassembled WGS sequence"/>
</dbReference>
<evidence type="ECO:0000313" key="2">
    <source>
        <dbReference type="EMBL" id="RUS80391.1"/>
    </source>
</evidence>
<keyword evidence="3" id="KW-1185">Reference proteome</keyword>
<proteinExistence type="predicted"/>
<dbReference type="EMBL" id="RQTK01000394">
    <property type="protein sequence ID" value="RUS80391.1"/>
    <property type="molecule type" value="Genomic_DNA"/>
</dbReference>
<organism evidence="2 3">
    <name type="scientific">Elysia chlorotica</name>
    <name type="common">Eastern emerald elysia</name>
    <name type="synonym">Sea slug</name>
    <dbReference type="NCBI Taxonomy" id="188477"/>
    <lineage>
        <taxon>Eukaryota</taxon>
        <taxon>Metazoa</taxon>
        <taxon>Spiralia</taxon>
        <taxon>Lophotrochozoa</taxon>
        <taxon>Mollusca</taxon>
        <taxon>Gastropoda</taxon>
        <taxon>Heterobranchia</taxon>
        <taxon>Euthyneura</taxon>
        <taxon>Panpulmonata</taxon>
        <taxon>Sacoglossa</taxon>
        <taxon>Placobranchoidea</taxon>
        <taxon>Plakobranchidae</taxon>
        <taxon>Elysia</taxon>
    </lineage>
</organism>
<evidence type="ECO:0000313" key="3">
    <source>
        <dbReference type="Proteomes" id="UP000271974"/>
    </source>
</evidence>
<gene>
    <name evidence="2" type="ORF">EGW08_011856</name>
</gene>
<dbReference type="AlphaFoldDB" id="A0A433TFS6"/>
<protein>
    <submittedName>
        <fullName evidence="2">Uncharacterized protein</fullName>
    </submittedName>
</protein>
<accession>A0A433TFS6</accession>
<feature type="region of interest" description="Disordered" evidence="1">
    <location>
        <begin position="1"/>
        <end position="42"/>
    </location>
</feature>
<evidence type="ECO:0000256" key="1">
    <source>
        <dbReference type="SAM" id="MobiDB-lite"/>
    </source>
</evidence>
<reference evidence="2 3" key="1">
    <citation type="submission" date="2019-01" db="EMBL/GenBank/DDBJ databases">
        <title>A draft genome assembly of the solar-powered sea slug Elysia chlorotica.</title>
        <authorList>
            <person name="Cai H."/>
            <person name="Li Q."/>
            <person name="Fang X."/>
            <person name="Li J."/>
            <person name="Curtis N.E."/>
            <person name="Altenburger A."/>
            <person name="Shibata T."/>
            <person name="Feng M."/>
            <person name="Maeda T."/>
            <person name="Schwartz J.A."/>
            <person name="Shigenobu S."/>
            <person name="Lundholm N."/>
            <person name="Nishiyama T."/>
            <person name="Yang H."/>
            <person name="Hasebe M."/>
            <person name="Li S."/>
            <person name="Pierce S.K."/>
            <person name="Wang J."/>
        </authorList>
    </citation>
    <scope>NUCLEOTIDE SEQUENCE [LARGE SCALE GENOMIC DNA]</scope>
    <source>
        <strain evidence="2">EC2010</strain>
        <tissue evidence="2">Whole organism of an adult</tissue>
    </source>
</reference>
<feature type="compositionally biased region" description="Polar residues" evidence="1">
    <location>
        <begin position="25"/>
        <end position="42"/>
    </location>
</feature>
<name>A0A433TFS6_ELYCH</name>
<comment type="caution">
    <text evidence="2">The sequence shown here is derived from an EMBL/GenBank/DDBJ whole genome shotgun (WGS) entry which is preliminary data.</text>
</comment>
<feature type="region of interest" description="Disordered" evidence="1">
    <location>
        <begin position="144"/>
        <end position="176"/>
    </location>
</feature>
<feature type="non-terminal residue" evidence="2">
    <location>
        <position position="1"/>
    </location>
</feature>